<dbReference type="Gene3D" id="1.10.10.10">
    <property type="entry name" value="Winged helix-like DNA-binding domain superfamily/Winged helix DNA-binding domain"/>
    <property type="match status" value="1"/>
</dbReference>
<organism evidence="5 6">
    <name type="scientific">Massilicoli timonensis</name>
    <dbReference type="NCBI Taxonomy" id="2015901"/>
    <lineage>
        <taxon>Bacteria</taxon>
        <taxon>Bacillati</taxon>
        <taxon>Bacillota</taxon>
        <taxon>Erysipelotrichia</taxon>
        <taxon>Erysipelotrichales</taxon>
        <taxon>Erysipelotrichaceae</taxon>
        <taxon>Massilicoli</taxon>
    </lineage>
</organism>
<dbReference type="SUPFAM" id="SSF46785">
    <property type="entry name" value="Winged helix' DNA-binding domain"/>
    <property type="match status" value="1"/>
</dbReference>
<dbReference type="PANTHER" id="PTHR42756:SF1">
    <property type="entry name" value="TRANSCRIPTIONAL REPRESSOR OF EMRAB OPERON"/>
    <property type="match status" value="1"/>
</dbReference>
<evidence type="ECO:0000313" key="5">
    <source>
        <dbReference type="EMBL" id="MCQ5121722.1"/>
    </source>
</evidence>
<evidence type="ECO:0000256" key="3">
    <source>
        <dbReference type="ARBA" id="ARBA00023163"/>
    </source>
</evidence>
<keyword evidence="3" id="KW-0804">Transcription</keyword>
<sequence length="148" mass="16948">MDKLALHTLLFRITQLQKAHLRPRMRSCDLTQGQPKVLHYLAKHAPCRQIEIARSCNIEAATASKLLDNMEAKGLICREAVPSDKRAVAVVMSEQGKQAFMKWQSRYREVEQIACRGFDESEKALLWNLLERVYENLQEAAVEEDAHA</sequence>
<feature type="domain" description="HTH marR-type" evidence="4">
    <location>
        <begin position="3"/>
        <end position="135"/>
    </location>
</feature>
<proteinExistence type="predicted"/>
<keyword evidence="6" id="KW-1185">Reference proteome</keyword>
<evidence type="ECO:0000256" key="1">
    <source>
        <dbReference type="ARBA" id="ARBA00023015"/>
    </source>
</evidence>
<dbReference type="Proteomes" id="UP001524435">
    <property type="component" value="Unassembled WGS sequence"/>
</dbReference>
<keyword evidence="1" id="KW-0805">Transcription regulation</keyword>
<dbReference type="PANTHER" id="PTHR42756">
    <property type="entry name" value="TRANSCRIPTIONAL REGULATOR, MARR"/>
    <property type="match status" value="1"/>
</dbReference>
<dbReference type="SMART" id="SM00347">
    <property type="entry name" value="HTH_MARR"/>
    <property type="match status" value="1"/>
</dbReference>
<dbReference type="InterPro" id="IPR036388">
    <property type="entry name" value="WH-like_DNA-bd_sf"/>
</dbReference>
<dbReference type="PRINTS" id="PR00598">
    <property type="entry name" value="HTHMARR"/>
</dbReference>
<dbReference type="EMBL" id="JANGCH010000006">
    <property type="protein sequence ID" value="MCQ5121722.1"/>
    <property type="molecule type" value="Genomic_DNA"/>
</dbReference>
<dbReference type="Pfam" id="PF01047">
    <property type="entry name" value="MarR"/>
    <property type="match status" value="1"/>
</dbReference>
<accession>A0ABT1SKG6</accession>
<dbReference type="InterPro" id="IPR000835">
    <property type="entry name" value="HTH_MarR-typ"/>
</dbReference>
<protein>
    <submittedName>
        <fullName evidence="5">MarR family transcriptional regulator</fullName>
    </submittedName>
</protein>
<evidence type="ECO:0000256" key="2">
    <source>
        <dbReference type="ARBA" id="ARBA00023125"/>
    </source>
</evidence>
<name>A0ABT1SKG6_9FIRM</name>
<keyword evidence="2" id="KW-0238">DNA-binding</keyword>
<evidence type="ECO:0000313" key="6">
    <source>
        <dbReference type="Proteomes" id="UP001524435"/>
    </source>
</evidence>
<dbReference type="InterPro" id="IPR036390">
    <property type="entry name" value="WH_DNA-bd_sf"/>
</dbReference>
<dbReference type="InterPro" id="IPR023187">
    <property type="entry name" value="Tscrpt_reg_MarR-type_CS"/>
</dbReference>
<gene>
    <name evidence="5" type="ORF">NE663_05535</name>
</gene>
<dbReference type="PROSITE" id="PS01117">
    <property type="entry name" value="HTH_MARR_1"/>
    <property type="match status" value="1"/>
</dbReference>
<dbReference type="PROSITE" id="PS50995">
    <property type="entry name" value="HTH_MARR_2"/>
    <property type="match status" value="1"/>
</dbReference>
<evidence type="ECO:0000259" key="4">
    <source>
        <dbReference type="PROSITE" id="PS50995"/>
    </source>
</evidence>
<comment type="caution">
    <text evidence="5">The sequence shown here is derived from an EMBL/GenBank/DDBJ whole genome shotgun (WGS) entry which is preliminary data.</text>
</comment>
<dbReference type="RefSeq" id="WP_178200455.1">
    <property type="nucleotide sequence ID" value="NZ_CALVCM010000042.1"/>
</dbReference>
<reference evidence="5 6" key="1">
    <citation type="submission" date="2022-06" db="EMBL/GenBank/DDBJ databases">
        <title>Isolation of gut microbiota from human fecal samples.</title>
        <authorList>
            <person name="Pamer E.G."/>
            <person name="Barat B."/>
            <person name="Waligurski E."/>
            <person name="Medina S."/>
            <person name="Paddock L."/>
            <person name="Mostad J."/>
        </authorList>
    </citation>
    <scope>NUCLEOTIDE SEQUENCE [LARGE SCALE GENOMIC DNA]</scope>
    <source>
        <strain evidence="5 6">DFI.6.1</strain>
    </source>
</reference>